<sequence>MTIINGESDARLAVTAARAGAAVVRDLYGGRLARYEKTAGDFATEADLAAERAVLDVLRTARPDDAVTGEESGRSGAAEAHRRWLVDPLCGTLNYAVSTMLVGVNVALRVGGEVTAAATADPFSGEVFWTDGTQARLSTEHGDEELTPSAASALVDVNLDPPFPNAPGFRAALLLADPGFAERFRPRVISSTLAVAWVAAGRRAAYVTDGHLADSVHFAAGIALCRAAGCTVTGLYGEPVHTGAGGLVAAADPATHAALLELVRRQRG</sequence>
<feature type="binding site" evidence="1">
    <location>
        <position position="87"/>
    </location>
    <ligand>
        <name>Mg(2+)</name>
        <dbReference type="ChEBI" id="CHEBI:18420"/>
        <label>1</label>
        <note>catalytic</note>
    </ligand>
</feature>
<dbReference type="CDD" id="cd01637">
    <property type="entry name" value="IMPase_like"/>
    <property type="match status" value="1"/>
</dbReference>
<dbReference type="GeneID" id="95516217"/>
<dbReference type="Pfam" id="PF00459">
    <property type="entry name" value="Inositol_P"/>
    <property type="match status" value="1"/>
</dbReference>
<keyword evidence="1" id="KW-0460">Magnesium</keyword>
<accession>A0A1H5GTI8</accession>
<evidence type="ECO:0000313" key="2">
    <source>
        <dbReference type="EMBL" id="SEE19007.1"/>
    </source>
</evidence>
<gene>
    <name evidence="2" type="ORF">SAMN04490357_7222</name>
</gene>
<dbReference type="Gene3D" id="3.30.540.10">
    <property type="entry name" value="Fructose-1,6-Bisphosphatase, subunit A, domain 1"/>
    <property type="match status" value="1"/>
</dbReference>
<dbReference type="GO" id="GO:0008934">
    <property type="term" value="F:inositol monophosphate 1-phosphatase activity"/>
    <property type="evidence" value="ECO:0007669"/>
    <property type="project" value="TreeGrafter"/>
</dbReference>
<protein>
    <submittedName>
        <fullName evidence="2">Myo-inositol-1(Or 4)-monophosphatase</fullName>
    </submittedName>
</protein>
<evidence type="ECO:0000256" key="1">
    <source>
        <dbReference type="PIRSR" id="PIRSR600760-2"/>
    </source>
</evidence>
<dbReference type="SUPFAM" id="SSF56655">
    <property type="entry name" value="Carbohydrate phosphatase"/>
    <property type="match status" value="1"/>
</dbReference>
<reference evidence="2 3" key="1">
    <citation type="submission" date="2016-10" db="EMBL/GenBank/DDBJ databases">
        <authorList>
            <person name="de Groot N.N."/>
        </authorList>
    </citation>
    <scope>NUCLEOTIDE SEQUENCE [LARGE SCALE GENOMIC DNA]</scope>
    <source>
        <strain evidence="2 3">DSM 40306</strain>
    </source>
</reference>
<dbReference type="Gene3D" id="3.40.190.80">
    <property type="match status" value="1"/>
</dbReference>
<feature type="binding site" evidence="1">
    <location>
        <position position="70"/>
    </location>
    <ligand>
        <name>Mg(2+)</name>
        <dbReference type="ChEBI" id="CHEBI:18420"/>
        <label>1</label>
        <note>catalytic</note>
    </ligand>
</feature>
<dbReference type="PRINTS" id="PR00377">
    <property type="entry name" value="IMPHPHTASES"/>
</dbReference>
<proteinExistence type="predicted"/>
<dbReference type="EMBL" id="FNTD01000004">
    <property type="protein sequence ID" value="SEE19007.1"/>
    <property type="molecule type" value="Genomic_DNA"/>
</dbReference>
<dbReference type="InterPro" id="IPR000760">
    <property type="entry name" value="Inositol_monophosphatase-like"/>
</dbReference>
<dbReference type="GO" id="GO:0006020">
    <property type="term" value="P:inositol metabolic process"/>
    <property type="evidence" value="ECO:0007669"/>
    <property type="project" value="TreeGrafter"/>
</dbReference>
<dbReference type="GO" id="GO:0007165">
    <property type="term" value="P:signal transduction"/>
    <property type="evidence" value="ECO:0007669"/>
    <property type="project" value="TreeGrafter"/>
</dbReference>
<organism evidence="2 3">
    <name type="scientific">Streptomyces misionensis</name>
    <dbReference type="NCBI Taxonomy" id="67331"/>
    <lineage>
        <taxon>Bacteria</taxon>
        <taxon>Bacillati</taxon>
        <taxon>Actinomycetota</taxon>
        <taxon>Actinomycetes</taxon>
        <taxon>Kitasatosporales</taxon>
        <taxon>Streptomycetaceae</taxon>
        <taxon>Streptomyces</taxon>
    </lineage>
</organism>
<comment type="cofactor">
    <cofactor evidence="1">
        <name>Mg(2+)</name>
        <dbReference type="ChEBI" id="CHEBI:18420"/>
    </cofactor>
</comment>
<name>A0A1H5GTI8_9ACTN</name>
<dbReference type="Proteomes" id="UP000182375">
    <property type="component" value="Unassembled WGS sequence"/>
</dbReference>
<dbReference type="STRING" id="67331.SAMN04490357_7222"/>
<dbReference type="PANTHER" id="PTHR20854">
    <property type="entry name" value="INOSITOL MONOPHOSPHATASE"/>
    <property type="match status" value="1"/>
</dbReference>
<dbReference type="RefSeq" id="WP_074995514.1">
    <property type="nucleotide sequence ID" value="NZ_FNTD01000004.1"/>
</dbReference>
<keyword evidence="1" id="KW-0479">Metal-binding</keyword>
<dbReference type="PANTHER" id="PTHR20854:SF4">
    <property type="entry name" value="INOSITOL-1-MONOPHOSPHATASE-RELATED"/>
    <property type="match status" value="1"/>
</dbReference>
<evidence type="ECO:0000313" key="3">
    <source>
        <dbReference type="Proteomes" id="UP000182375"/>
    </source>
</evidence>
<dbReference type="AlphaFoldDB" id="A0A1H5GTI8"/>
<dbReference type="GO" id="GO:0046872">
    <property type="term" value="F:metal ion binding"/>
    <property type="evidence" value="ECO:0007669"/>
    <property type="project" value="UniProtKB-KW"/>
</dbReference>
<feature type="binding site" evidence="1">
    <location>
        <position position="89"/>
    </location>
    <ligand>
        <name>Mg(2+)</name>
        <dbReference type="ChEBI" id="CHEBI:18420"/>
        <label>1</label>
        <note>catalytic</note>
    </ligand>
</feature>